<reference evidence="1" key="1">
    <citation type="submission" date="2019-04" db="EMBL/GenBank/DDBJ databases">
        <title>Microbes associate with the intestines of laboratory mice.</title>
        <authorList>
            <person name="Navarre W."/>
            <person name="Wong E."/>
            <person name="Huang K."/>
            <person name="Tropini C."/>
            <person name="Ng K."/>
            <person name="Yu B."/>
        </authorList>
    </citation>
    <scope>NUCLEOTIDE SEQUENCE</scope>
    <source>
        <strain evidence="1">NM01_1-7b</strain>
    </source>
</reference>
<comment type="caution">
    <text evidence="1">The sequence shown here is derived from an EMBL/GenBank/DDBJ whole genome shotgun (WGS) entry which is preliminary data.</text>
</comment>
<protein>
    <submittedName>
        <fullName evidence="1">AAA family ATPase</fullName>
    </submittedName>
</protein>
<sequence>MALYLNTNAAFKDFQMLRNDRYFVDKSAMIQKVNERVNTKNRFLCITKPRRFGKTSALNMLGAYYGKAYSSKELFDHLKISRSQSYPVHMNQYNLISFSMNELSGQGNTYLDYIFSHELYQENQRDFLEFLRNLLKDRSYVALAYMTGVLPIKKYSTGSALNMFDEYTMLNDCCFDEYFGFTEQEAEMLCCRQSQLTLTELAEWYNGYSAWDGRKLYNPRSVVLALINGICRSYWTRTGKLDEVLFFLKYNLGEVRDDVIKMVNHMPVKIDISEEYAAGQKSPSNREEIYAAMLVYGLLSYYDGELRIPNKELMLEFQKALKDEEFGYVAELVRNSNEMLNATLEKREEAVAAYLHDIHNSKKAWSIFYW</sequence>
<name>A0AC61RZ45_9FIRM</name>
<proteinExistence type="predicted"/>
<dbReference type="EMBL" id="SRYA01000009">
    <property type="protein sequence ID" value="TGY97192.1"/>
    <property type="molecule type" value="Genomic_DNA"/>
</dbReference>
<keyword evidence="2" id="KW-1185">Reference proteome</keyword>
<evidence type="ECO:0000313" key="2">
    <source>
        <dbReference type="Proteomes" id="UP000304953"/>
    </source>
</evidence>
<evidence type="ECO:0000313" key="1">
    <source>
        <dbReference type="EMBL" id="TGY97192.1"/>
    </source>
</evidence>
<dbReference type="Proteomes" id="UP000304953">
    <property type="component" value="Unassembled WGS sequence"/>
</dbReference>
<accession>A0AC61RZ45</accession>
<gene>
    <name evidence="1" type="ORF">E5329_05830</name>
</gene>
<organism evidence="1 2">
    <name type="scientific">Petralouisia muris</name>
    <dbReference type="NCBI Taxonomy" id="3032872"/>
    <lineage>
        <taxon>Bacteria</taxon>
        <taxon>Bacillati</taxon>
        <taxon>Bacillota</taxon>
        <taxon>Clostridia</taxon>
        <taxon>Lachnospirales</taxon>
        <taxon>Lachnospiraceae</taxon>
        <taxon>Petralouisia</taxon>
    </lineage>
</organism>